<dbReference type="GO" id="GO:0032977">
    <property type="term" value="F:membrane insertase activity"/>
    <property type="evidence" value="ECO:0007669"/>
    <property type="project" value="InterPro"/>
</dbReference>
<evidence type="ECO:0000256" key="5">
    <source>
        <dbReference type="ARBA" id="ARBA00022946"/>
    </source>
</evidence>
<comment type="similarity">
    <text evidence="2 9">Belongs to the OXA1/ALB3/YidC family.</text>
</comment>
<comment type="subcellular location">
    <subcellularLocation>
        <location evidence="9">Membrane</location>
        <topology evidence="9">Multi-pass membrane protein</topology>
    </subcellularLocation>
    <subcellularLocation>
        <location evidence="1">Mitochondrion inner membrane</location>
        <topology evidence="1">Multi-pass membrane protein</topology>
    </subcellularLocation>
</comment>
<dbReference type="InterPro" id="IPR028055">
    <property type="entry name" value="YidC/Oxa/ALB_C"/>
</dbReference>
<dbReference type="EMBL" id="MSFO01000002">
    <property type="protein sequence ID" value="PLB51881.1"/>
    <property type="molecule type" value="Genomic_DNA"/>
</dbReference>
<dbReference type="GeneID" id="36556271"/>
<feature type="transmembrane region" description="Helical" evidence="11">
    <location>
        <begin position="264"/>
        <end position="284"/>
    </location>
</feature>
<evidence type="ECO:0000259" key="12">
    <source>
        <dbReference type="Pfam" id="PF02096"/>
    </source>
</evidence>
<dbReference type="InterPro" id="IPR001708">
    <property type="entry name" value="YidC/ALB3/OXA1/COX18"/>
</dbReference>
<keyword evidence="4" id="KW-0999">Mitochondrion inner membrane</keyword>
<reference evidence="13 14" key="1">
    <citation type="submission" date="2016-12" db="EMBL/GenBank/DDBJ databases">
        <title>The genomes of Aspergillus section Nigri reveals drivers in fungal speciation.</title>
        <authorList>
            <consortium name="DOE Joint Genome Institute"/>
            <person name="Vesth T.C."/>
            <person name="Nybo J."/>
            <person name="Theobald S."/>
            <person name="Brandl J."/>
            <person name="Frisvad J.C."/>
            <person name="Nielsen K.F."/>
            <person name="Lyhne E.K."/>
            <person name="Kogle M.E."/>
            <person name="Kuo A."/>
            <person name="Riley R."/>
            <person name="Clum A."/>
            <person name="Nolan M."/>
            <person name="Lipzen A."/>
            <person name="Salamov A."/>
            <person name="Henrissat B."/>
            <person name="Wiebenga A."/>
            <person name="De Vries R.P."/>
            <person name="Grigoriev I.V."/>
            <person name="Mortensen U.H."/>
            <person name="Andersen M.R."/>
            <person name="Baker S.E."/>
        </authorList>
    </citation>
    <scope>NUCLEOTIDE SEQUENCE [LARGE SCALE GENOMIC DNA]</scope>
    <source>
        <strain evidence="13 14">IBT 23096</strain>
    </source>
</reference>
<dbReference type="VEuPathDB" id="FungiDB:P170DRAFT_433780"/>
<feature type="compositionally biased region" description="Basic and acidic residues" evidence="10">
    <location>
        <begin position="406"/>
        <end position="434"/>
    </location>
</feature>
<dbReference type="STRING" id="1392250.A0A2I2GG78"/>
<protein>
    <recommendedName>
        <fullName evidence="12">Membrane insertase YidC/Oxa/ALB C-terminal domain-containing protein</fullName>
    </recommendedName>
</protein>
<keyword evidence="3 9" id="KW-0812">Transmembrane</keyword>
<evidence type="ECO:0000256" key="3">
    <source>
        <dbReference type="ARBA" id="ARBA00022692"/>
    </source>
</evidence>
<evidence type="ECO:0000256" key="10">
    <source>
        <dbReference type="SAM" id="MobiDB-lite"/>
    </source>
</evidence>
<dbReference type="CDD" id="cd20069">
    <property type="entry name" value="5TM_Oxa1-like"/>
    <property type="match status" value="1"/>
</dbReference>
<keyword evidence="14" id="KW-1185">Reference proteome</keyword>
<feature type="region of interest" description="Disordered" evidence="10">
    <location>
        <begin position="385"/>
        <end position="464"/>
    </location>
</feature>
<evidence type="ECO:0000256" key="2">
    <source>
        <dbReference type="ARBA" id="ARBA00009877"/>
    </source>
</evidence>
<feature type="transmembrane region" description="Helical" evidence="11">
    <location>
        <begin position="234"/>
        <end position="252"/>
    </location>
</feature>
<feature type="region of interest" description="Disordered" evidence="10">
    <location>
        <begin position="41"/>
        <end position="64"/>
    </location>
</feature>
<accession>A0A2I2GG78</accession>
<organism evidence="13 14">
    <name type="scientific">Aspergillus steynii IBT 23096</name>
    <dbReference type="NCBI Taxonomy" id="1392250"/>
    <lineage>
        <taxon>Eukaryota</taxon>
        <taxon>Fungi</taxon>
        <taxon>Dikarya</taxon>
        <taxon>Ascomycota</taxon>
        <taxon>Pezizomycotina</taxon>
        <taxon>Eurotiomycetes</taxon>
        <taxon>Eurotiomycetidae</taxon>
        <taxon>Eurotiales</taxon>
        <taxon>Aspergillaceae</taxon>
        <taxon>Aspergillus</taxon>
        <taxon>Aspergillus subgen. Circumdati</taxon>
    </lineage>
</organism>
<sequence>MSSFRAQTSGLPARYGGLNQSLAGNRSWRPASAIPTISSARFNSSSSTSANSAVDATPSANASDLSDLSVEGINAIPEKIGYLKDIGLDYGWGPTSLMEFVIEHVHVWSGLPWWASIVGTGLLIRLALLHPMLGAADTSTRLNNIKPLLDPLRTRMTQSMRDGNTAQAQQLRMEISQTQEQHGVKAWKSFVPLLQVPLGFGMYRVVHGMCALPVPELAQESFGWIRDLTVADPFYILPACSAFFLFLALKRGGETGTNQFSNSAAGKAVLFGLPAISLGFLSFFPSALQLYFATTGLFGLGQAYLLSSSAFRRAAGIAQAQPAMTPEQAASQQRKTIRMLADQLEASAKAANQAPPAVEASAIDRLIGSPKSYWKNFRKDIDEKLNSISGSAPPTNADGSPAEPPRLSEKDRQLAADYEKRRQEEETWKRDERNHSRRAAHLKALEVEREKARAAFKNASPKQR</sequence>
<dbReference type="GO" id="GO:0032979">
    <property type="term" value="P:protein insertion into mitochondrial inner membrane from matrix"/>
    <property type="evidence" value="ECO:0007669"/>
    <property type="project" value="TreeGrafter"/>
</dbReference>
<keyword evidence="8 11" id="KW-0472">Membrane</keyword>
<evidence type="ECO:0000256" key="1">
    <source>
        <dbReference type="ARBA" id="ARBA00004448"/>
    </source>
</evidence>
<evidence type="ECO:0000256" key="4">
    <source>
        <dbReference type="ARBA" id="ARBA00022792"/>
    </source>
</evidence>
<dbReference type="OrthoDB" id="2148490at2759"/>
<evidence type="ECO:0000256" key="9">
    <source>
        <dbReference type="RuleBase" id="RU003945"/>
    </source>
</evidence>
<gene>
    <name evidence="13" type="ORF">P170DRAFT_433780</name>
</gene>
<feature type="compositionally biased region" description="Polar residues" evidence="10">
    <location>
        <begin position="386"/>
        <end position="398"/>
    </location>
</feature>
<dbReference type="Proteomes" id="UP000234275">
    <property type="component" value="Unassembled WGS sequence"/>
</dbReference>
<evidence type="ECO:0000256" key="6">
    <source>
        <dbReference type="ARBA" id="ARBA00022989"/>
    </source>
</evidence>
<name>A0A2I2GG78_9EURO</name>
<evidence type="ECO:0000256" key="8">
    <source>
        <dbReference type="ARBA" id="ARBA00023136"/>
    </source>
</evidence>
<comment type="caution">
    <text evidence="13">The sequence shown here is derived from an EMBL/GenBank/DDBJ whole genome shotgun (WGS) entry which is preliminary data.</text>
</comment>
<keyword evidence="5" id="KW-0809">Transit peptide</keyword>
<dbReference type="Pfam" id="PF02096">
    <property type="entry name" value="60KD_IMP"/>
    <property type="match status" value="1"/>
</dbReference>
<dbReference type="PANTHER" id="PTHR12428">
    <property type="entry name" value="OXA1"/>
    <property type="match status" value="1"/>
</dbReference>
<dbReference type="RefSeq" id="XP_024707183.1">
    <property type="nucleotide sequence ID" value="XM_024848572.1"/>
</dbReference>
<evidence type="ECO:0000313" key="14">
    <source>
        <dbReference type="Proteomes" id="UP000234275"/>
    </source>
</evidence>
<feature type="compositionally biased region" description="Low complexity" evidence="10">
    <location>
        <begin position="41"/>
        <end position="53"/>
    </location>
</feature>
<dbReference type="PANTHER" id="PTHR12428:SF66">
    <property type="entry name" value="MITOCHONDRIAL INNER MEMBRANE PROTEIN OXA1L"/>
    <property type="match status" value="1"/>
</dbReference>
<keyword evidence="7" id="KW-0496">Mitochondrion</keyword>
<dbReference type="GO" id="GO:0005743">
    <property type="term" value="C:mitochondrial inner membrane"/>
    <property type="evidence" value="ECO:0007669"/>
    <property type="project" value="UniProtKB-SubCell"/>
</dbReference>
<evidence type="ECO:0000313" key="13">
    <source>
        <dbReference type="EMBL" id="PLB51881.1"/>
    </source>
</evidence>
<evidence type="ECO:0000256" key="7">
    <source>
        <dbReference type="ARBA" id="ARBA00023128"/>
    </source>
</evidence>
<evidence type="ECO:0000256" key="11">
    <source>
        <dbReference type="SAM" id="Phobius"/>
    </source>
</evidence>
<keyword evidence="6 11" id="KW-1133">Transmembrane helix</keyword>
<feature type="domain" description="Membrane insertase YidC/Oxa/ALB C-terminal" evidence="12">
    <location>
        <begin position="113"/>
        <end position="306"/>
    </location>
</feature>
<feature type="compositionally biased region" description="Basic and acidic residues" evidence="10">
    <location>
        <begin position="443"/>
        <end position="453"/>
    </location>
</feature>
<dbReference type="NCBIfam" id="TIGR03592">
    <property type="entry name" value="yidC_oxa1_cterm"/>
    <property type="match status" value="1"/>
</dbReference>
<dbReference type="AlphaFoldDB" id="A0A2I2GG78"/>
<proteinExistence type="inferred from homology"/>